<proteinExistence type="predicted"/>
<sequence>MSEHSDNDCSPVNTWNYRVVELCHDGGAVMLTLLQEALAKPVLTPADFARPAT</sequence>
<accession>A0A6J5FJW6</accession>
<evidence type="ECO:0000313" key="2">
    <source>
        <dbReference type="Proteomes" id="UP000494119"/>
    </source>
</evidence>
<name>A0A6J5FJW6_9BURK</name>
<organism evidence="1 2">
    <name type="scientific">Paraburkholderia caffeinitolerans</name>
    <dbReference type="NCBI Taxonomy" id="1723730"/>
    <lineage>
        <taxon>Bacteria</taxon>
        <taxon>Pseudomonadati</taxon>
        <taxon>Pseudomonadota</taxon>
        <taxon>Betaproteobacteria</taxon>
        <taxon>Burkholderiales</taxon>
        <taxon>Burkholderiaceae</taxon>
        <taxon>Paraburkholderia</taxon>
    </lineage>
</organism>
<gene>
    <name evidence="1" type="ORF">LMG28688_01340</name>
</gene>
<keyword evidence="2" id="KW-1185">Reference proteome</keyword>
<evidence type="ECO:0000313" key="1">
    <source>
        <dbReference type="EMBL" id="CAB3781823.1"/>
    </source>
</evidence>
<reference evidence="1 2" key="1">
    <citation type="submission" date="2020-04" db="EMBL/GenBank/DDBJ databases">
        <authorList>
            <person name="De Canck E."/>
        </authorList>
    </citation>
    <scope>NUCLEOTIDE SEQUENCE [LARGE SCALE GENOMIC DNA]</scope>
    <source>
        <strain evidence="1 2">LMG 28688</strain>
    </source>
</reference>
<dbReference type="AlphaFoldDB" id="A0A6J5FJW6"/>
<protein>
    <submittedName>
        <fullName evidence="1">Uncharacterized protein</fullName>
    </submittedName>
</protein>
<dbReference type="EMBL" id="CADIKL010000005">
    <property type="protein sequence ID" value="CAB3781823.1"/>
    <property type="molecule type" value="Genomic_DNA"/>
</dbReference>
<dbReference type="Proteomes" id="UP000494119">
    <property type="component" value="Unassembled WGS sequence"/>
</dbReference>